<dbReference type="AlphaFoldDB" id="M5TVY7"/>
<organism evidence="2 3">
    <name type="scientific">Rhodopirellula sallentina SM41</name>
    <dbReference type="NCBI Taxonomy" id="1263870"/>
    <lineage>
        <taxon>Bacteria</taxon>
        <taxon>Pseudomonadati</taxon>
        <taxon>Planctomycetota</taxon>
        <taxon>Planctomycetia</taxon>
        <taxon>Pirellulales</taxon>
        <taxon>Pirellulaceae</taxon>
        <taxon>Rhodopirellula</taxon>
    </lineage>
</organism>
<dbReference type="EMBL" id="ANOH01000363">
    <property type="protein sequence ID" value="EMI53335.1"/>
    <property type="molecule type" value="Genomic_DNA"/>
</dbReference>
<accession>M5TVY7</accession>
<evidence type="ECO:0000256" key="1">
    <source>
        <dbReference type="SAM" id="MobiDB-lite"/>
    </source>
</evidence>
<comment type="caution">
    <text evidence="2">The sequence shown here is derived from an EMBL/GenBank/DDBJ whole genome shotgun (WGS) entry which is preliminary data.</text>
</comment>
<reference evidence="2 3" key="1">
    <citation type="journal article" date="2013" name="Mar. Genomics">
        <title>Expression of sulfatases in Rhodopirellula baltica and the diversity of sulfatases in the genus Rhodopirellula.</title>
        <authorList>
            <person name="Wegner C.E."/>
            <person name="Richter-Heitmann T."/>
            <person name="Klindworth A."/>
            <person name="Klockow C."/>
            <person name="Richter M."/>
            <person name="Achstetter T."/>
            <person name="Glockner F.O."/>
            <person name="Harder J."/>
        </authorList>
    </citation>
    <scope>NUCLEOTIDE SEQUENCE [LARGE SCALE GENOMIC DNA]</scope>
    <source>
        <strain evidence="2 3">SM41</strain>
    </source>
</reference>
<dbReference type="Proteomes" id="UP000011885">
    <property type="component" value="Unassembled WGS sequence"/>
</dbReference>
<name>M5TVY7_9BACT</name>
<evidence type="ECO:0000313" key="2">
    <source>
        <dbReference type="EMBL" id="EMI53335.1"/>
    </source>
</evidence>
<proteinExistence type="predicted"/>
<gene>
    <name evidence="2" type="ORF">RSSM_05230</name>
</gene>
<sequence>MSLDNRDEHQSADRFEGPATAKFSSSETCQEFRQAALIVENLGNVRYDFSSIF</sequence>
<protein>
    <submittedName>
        <fullName evidence="2">Uncharacterized protein</fullName>
    </submittedName>
</protein>
<keyword evidence="3" id="KW-1185">Reference proteome</keyword>
<evidence type="ECO:0000313" key="3">
    <source>
        <dbReference type="Proteomes" id="UP000011885"/>
    </source>
</evidence>
<feature type="compositionally biased region" description="Basic and acidic residues" evidence="1">
    <location>
        <begin position="1"/>
        <end position="16"/>
    </location>
</feature>
<feature type="region of interest" description="Disordered" evidence="1">
    <location>
        <begin position="1"/>
        <end position="26"/>
    </location>
</feature>
<dbReference type="PATRIC" id="fig|1263870.3.peg.5533"/>